<name>A0AAD8S3H3_LOLMU</name>
<proteinExistence type="predicted"/>
<evidence type="ECO:0000313" key="2">
    <source>
        <dbReference type="EMBL" id="KAK1644574.1"/>
    </source>
</evidence>
<keyword evidence="1" id="KW-0812">Transmembrane</keyword>
<comment type="caution">
    <text evidence="2">The sequence shown here is derived from an EMBL/GenBank/DDBJ whole genome shotgun (WGS) entry which is preliminary data.</text>
</comment>
<keyword evidence="3" id="KW-1185">Reference proteome</keyword>
<gene>
    <name evidence="2" type="ORF">QYE76_062379</name>
</gene>
<dbReference type="Proteomes" id="UP001231189">
    <property type="component" value="Unassembled WGS sequence"/>
</dbReference>
<keyword evidence="1" id="KW-0472">Membrane</keyword>
<dbReference type="EMBL" id="JAUUTY010000004">
    <property type="protein sequence ID" value="KAK1644574.1"/>
    <property type="molecule type" value="Genomic_DNA"/>
</dbReference>
<protein>
    <submittedName>
        <fullName evidence="2">Uncharacterized protein</fullName>
    </submittedName>
</protein>
<reference evidence="2" key="1">
    <citation type="submission" date="2023-07" db="EMBL/GenBank/DDBJ databases">
        <title>A chromosome-level genome assembly of Lolium multiflorum.</title>
        <authorList>
            <person name="Chen Y."/>
            <person name="Copetti D."/>
            <person name="Kolliker R."/>
            <person name="Studer B."/>
        </authorList>
    </citation>
    <scope>NUCLEOTIDE SEQUENCE</scope>
    <source>
        <strain evidence="2">02402/16</strain>
        <tissue evidence="2">Leaf</tissue>
    </source>
</reference>
<dbReference type="AlphaFoldDB" id="A0AAD8S3H3"/>
<sequence length="115" mass="11270">MQASAAGCRDLQAMAAACRVLQAMATNMQDDAGVSVPACRGCAGGGRIVHFYGSMPIVFAGAATGDSLSLLEAAGGGIVFAGAATVGVVVFAGAATVGGVVSTDMTREIDSENLK</sequence>
<organism evidence="2 3">
    <name type="scientific">Lolium multiflorum</name>
    <name type="common">Italian ryegrass</name>
    <name type="synonym">Lolium perenne subsp. multiflorum</name>
    <dbReference type="NCBI Taxonomy" id="4521"/>
    <lineage>
        <taxon>Eukaryota</taxon>
        <taxon>Viridiplantae</taxon>
        <taxon>Streptophyta</taxon>
        <taxon>Embryophyta</taxon>
        <taxon>Tracheophyta</taxon>
        <taxon>Spermatophyta</taxon>
        <taxon>Magnoliopsida</taxon>
        <taxon>Liliopsida</taxon>
        <taxon>Poales</taxon>
        <taxon>Poaceae</taxon>
        <taxon>BOP clade</taxon>
        <taxon>Pooideae</taxon>
        <taxon>Poodae</taxon>
        <taxon>Poeae</taxon>
        <taxon>Poeae Chloroplast Group 2 (Poeae type)</taxon>
        <taxon>Loliodinae</taxon>
        <taxon>Loliinae</taxon>
        <taxon>Lolium</taxon>
    </lineage>
</organism>
<evidence type="ECO:0000313" key="3">
    <source>
        <dbReference type="Proteomes" id="UP001231189"/>
    </source>
</evidence>
<feature type="transmembrane region" description="Helical" evidence="1">
    <location>
        <begin position="78"/>
        <end position="101"/>
    </location>
</feature>
<accession>A0AAD8S3H3</accession>
<evidence type="ECO:0000256" key="1">
    <source>
        <dbReference type="SAM" id="Phobius"/>
    </source>
</evidence>
<keyword evidence="1" id="KW-1133">Transmembrane helix</keyword>